<feature type="signal peptide" evidence="15">
    <location>
        <begin position="1"/>
        <end position="20"/>
    </location>
</feature>
<dbReference type="GeneID" id="115820272"/>
<dbReference type="AlphaFoldDB" id="A0A6J2W685"/>
<dbReference type="GO" id="GO:0034361">
    <property type="term" value="C:very-low-density lipoprotein particle"/>
    <property type="evidence" value="ECO:0007669"/>
    <property type="project" value="UniProtKB-UniRule"/>
</dbReference>
<evidence type="ECO:0000256" key="14">
    <source>
        <dbReference type="RuleBase" id="RU368054"/>
    </source>
</evidence>
<dbReference type="OrthoDB" id="9881800at2759"/>
<reference evidence="17" key="1">
    <citation type="submission" date="2025-08" db="UniProtKB">
        <authorList>
            <consortium name="RefSeq"/>
        </authorList>
    </citation>
    <scope>IDENTIFICATION</scope>
</reference>
<dbReference type="GO" id="GO:0006869">
    <property type="term" value="P:lipid transport"/>
    <property type="evidence" value="ECO:0007669"/>
    <property type="project" value="UniProtKB-UniRule"/>
</dbReference>
<feature type="chain" id="PRO_5026938587" description="Apolipoprotein C-II" evidence="15">
    <location>
        <begin position="21"/>
        <end position="102"/>
    </location>
</feature>
<evidence type="ECO:0000313" key="16">
    <source>
        <dbReference type="Proteomes" id="UP000504632"/>
    </source>
</evidence>
<evidence type="ECO:0000256" key="1">
    <source>
        <dbReference type="ARBA" id="ARBA00004613"/>
    </source>
</evidence>
<evidence type="ECO:0000256" key="13">
    <source>
        <dbReference type="ARBA" id="ARBA00031176"/>
    </source>
</evidence>
<accession>A0A6J2W685</accession>
<evidence type="ECO:0000256" key="15">
    <source>
        <dbReference type="SAM" id="SignalP"/>
    </source>
</evidence>
<keyword evidence="4 14" id="KW-0813">Transport</keyword>
<keyword evidence="10 14" id="KW-0445">Lipid transport</keyword>
<keyword evidence="12 14" id="KW-0850">VLDL</keyword>
<evidence type="ECO:0000256" key="2">
    <source>
        <dbReference type="ARBA" id="ARBA00007221"/>
    </source>
</evidence>
<evidence type="ECO:0000256" key="3">
    <source>
        <dbReference type="ARBA" id="ARBA00013947"/>
    </source>
</evidence>
<evidence type="ECO:0000256" key="8">
    <source>
        <dbReference type="ARBA" id="ARBA00022850"/>
    </source>
</evidence>
<comment type="subcellular location">
    <subcellularLocation>
        <location evidence="1 14">Secreted</location>
    </subcellularLocation>
</comment>
<name>A0A6J2W685_CHACN</name>
<keyword evidence="9 14" id="KW-0442">Lipid degradation</keyword>
<protein>
    <recommendedName>
        <fullName evidence="3 14">Apolipoprotein C-II</fullName>
        <shortName evidence="14">Apo-CII</shortName>
        <shortName evidence="14">ApoC-II</shortName>
    </recommendedName>
    <alternativeName>
        <fullName evidence="13 14">Apolipoprotein C2</fullName>
    </alternativeName>
</protein>
<evidence type="ECO:0000256" key="10">
    <source>
        <dbReference type="ARBA" id="ARBA00023055"/>
    </source>
</evidence>
<comment type="similarity">
    <text evidence="2 14">Belongs to the apolipoprotein C2 family.</text>
</comment>
<evidence type="ECO:0000256" key="9">
    <source>
        <dbReference type="ARBA" id="ARBA00022963"/>
    </source>
</evidence>
<dbReference type="Proteomes" id="UP000504632">
    <property type="component" value="Chromosome 9"/>
</dbReference>
<evidence type="ECO:0000256" key="7">
    <source>
        <dbReference type="ARBA" id="ARBA00022710"/>
    </source>
</evidence>
<keyword evidence="11 14" id="KW-0443">Lipid metabolism</keyword>
<dbReference type="InParanoid" id="A0A6J2W685"/>
<dbReference type="CTD" id="344"/>
<dbReference type="PANTHER" id="PTHR16566">
    <property type="entry name" value="APOLIPOPROTEIN C-II"/>
    <property type="match status" value="1"/>
</dbReference>
<dbReference type="GO" id="GO:0016042">
    <property type="term" value="P:lipid catabolic process"/>
    <property type="evidence" value="ECO:0007669"/>
    <property type="project" value="UniProtKB-UniRule"/>
</dbReference>
<dbReference type="PANTHER" id="PTHR16566:SF0">
    <property type="entry name" value="APOLIPOPROTEIN C-II"/>
    <property type="match status" value="1"/>
</dbReference>
<keyword evidence="6 14" id="KW-0964">Secreted</keyword>
<dbReference type="GO" id="GO:0043274">
    <property type="term" value="F:phospholipase binding"/>
    <property type="evidence" value="ECO:0007669"/>
    <property type="project" value="TreeGrafter"/>
</dbReference>
<dbReference type="GO" id="GO:0042627">
    <property type="term" value="C:chylomicron"/>
    <property type="evidence" value="ECO:0007669"/>
    <property type="project" value="UniProtKB-UniRule"/>
</dbReference>
<gene>
    <name evidence="17" type="primary">apoc2</name>
</gene>
<keyword evidence="8 14" id="KW-0345">HDL</keyword>
<evidence type="ECO:0000256" key="4">
    <source>
        <dbReference type="ARBA" id="ARBA00022448"/>
    </source>
</evidence>
<dbReference type="RefSeq" id="XP_030639644.1">
    <property type="nucleotide sequence ID" value="XM_030783784.1"/>
</dbReference>
<proteinExistence type="inferred from homology"/>
<evidence type="ECO:0000256" key="5">
    <source>
        <dbReference type="ARBA" id="ARBA00022513"/>
    </source>
</evidence>
<keyword evidence="16" id="KW-1185">Reference proteome</keyword>
<keyword evidence="14 15" id="KW-0732">Signal</keyword>
<dbReference type="InterPro" id="IPR023121">
    <property type="entry name" value="ApoC-II_dom_sf"/>
</dbReference>
<evidence type="ECO:0000313" key="17">
    <source>
        <dbReference type="RefSeq" id="XP_030639644.1"/>
    </source>
</evidence>
<comment type="function">
    <text evidence="14">Component of chylomicrons, very low-density lipoproteins (VLDL), low-density lipoproteins (LDL), and high-density lipoproteins (HDL) in plasma. Plays an important role in lipoprotein metabolism as an activator of lipoprotein lipase.</text>
</comment>
<evidence type="ECO:0000256" key="11">
    <source>
        <dbReference type="ARBA" id="ARBA00023098"/>
    </source>
</evidence>
<sequence length="102" mass="11445">MNKLLVVTVLIAALALGAESFRMPRQAEEGEETGTASTMMDGLRSYYDKTVNMANEYLETLKGYKLEEKAANLYHETTSAVKTYAGILHDQLYHTFYPQESA</sequence>
<dbReference type="Pfam" id="PF05355">
    <property type="entry name" value="Apo-CII"/>
    <property type="match status" value="1"/>
</dbReference>
<dbReference type="GO" id="GO:0034364">
    <property type="term" value="C:high-density lipoprotein particle"/>
    <property type="evidence" value="ECO:0007669"/>
    <property type="project" value="UniProtKB-KW"/>
</dbReference>
<dbReference type="InterPro" id="IPR008019">
    <property type="entry name" value="Apo-CII"/>
</dbReference>
<evidence type="ECO:0000256" key="12">
    <source>
        <dbReference type="ARBA" id="ARBA00023313"/>
    </source>
</evidence>
<organism evidence="16 17">
    <name type="scientific">Chanos chanos</name>
    <name type="common">Milkfish</name>
    <name type="synonym">Mugil chanos</name>
    <dbReference type="NCBI Taxonomy" id="29144"/>
    <lineage>
        <taxon>Eukaryota</taxon>
        <taxon>Metazoa</taxon>
        <taxon>Chordata</taxon>
        <taxon>Craniata</taxon>
        <taxon>Vertebrata</taxon>
        <taxon>Euteleostomi</taxon>
        <taxon>Actinopterygii</taxon>
        <taxon>Neopterygii</taxon>
        <taxon>Teleostei</taxon>
        <taxon>Ostariophysi</taxon>
        <taxon>Gonorynchiformes</taxon>
        <taxon>Chanidae</taxon>
        <taxon>Chanos</taxon>
    </lineage>
</organism>
<dbReference type="GO" id="GO:0060697">
    <property type="term" value="P:positive regulation of phospholipid catabolic process"/>
    <property type="evidence" value="ECO:0007669"/>
    <property type="project" value="TreeGrafter"/>
</dbReference>
<dbReference type="Gene3D" id="1.10.1440.10">
    <property type="entry name" value="Apolipoprotein C-II"/>
    <property type="match status" value="1"/>
</dbReference>
<evidence type="ECO:0000256" key="6">
    <source>
        <dbReference type="ARBA" id="ARBA00022525"/>
    </source>
</evidence>
<dbReference type="GO" id="GO:0016004">
    <property type="term" value="F:phospholipase activator activity"/>
    <property type="evidence" value="ECO:0007669"/>
    <property type="project" value="TreeGrafter"/>
</dbReference>
<dbReference type="GO" id="GO:0034362">
    <property type="term" value="C:low-density lipoprotein particle"/>
    <property type="evidence" value="ECO:0007669"/>
    <property type="project" value="UniProtKB-UniRule"/>
</dbReference>
<keyword evidence="7 14" id="KW-0427">LDL</keyword>
<keyword evidence="5 14" id="KW-0162">Chylomicron</keyword>